<keyword evidence="1" id="KW-0472">Membrane</keyword>
<feature type="transmembrane region" description="Helical" evidence="1">
    <location>
        <begin position="12"/>
        <end position="32"/>
    </location>
</feature>
<feature type="transmembrane region" description="Helical" evidence="1">
    <location>
        <begin position="44"/>
        <end position="63"/>
    </location>
</feature>
<feature type="transmembrane region" description="Helical" evidence="1">
    <location>
        <begin position="99"/>
        <end position="116"/>
    </location>
</feature>
<dbReference type="NCBIfam" id="TIGR02206">
    <property type="entry name" value="intg_mem_TP0381"/>
    <property type="match status" value="1"/>
</dbReference>
<dbReference type="RefSeq" id="WP_114746794.1">
    <property type="nucleotide sequence ID" value="NZ_QQAY01000015.1"/>
</dbReference>
<dbReference type="Pfam" id="PF14808">
    <property type="entry name" value="TMEM164"/>
    <property type="match status" value="1"/>
</dbReference>
<gene>
    <name evidence="2" type="ORF">DFR59_11597</name>
</gene>
<evidence type="ECO:0000313" key="2">
    <source>
        <dbReference type="EMBL" id="RDI39190.1"/>
    </source>
</evidence>
<feature type="transmembrane region" description="Helical" evidence="1">
    <location>
        <begin position="75"/>
        <end position="92"/>
    </location>
</feature>
<keyword evidence="1" id="KW-0812">Transmembrane</keyword>
<keyword evidence="3" id="KW-1185">Reference proteome</keyword>
<dbReference type="Proteomes" id="UP000255326">
    <property type="component" value="Unassembled WGS sequence"/>
</dbReference>
<accession>A0A370G7K2</accession>
<organism evidence="2 3">
    <name type="scientific">Falsibacillus pallidus</name>
    <dbReference type="NCBI Taxonomy" id="493781"/>
    <lineage>
        <taxon>Bacteria</taxon>
        <taxon>Bacillati</taxon>
        <taxon>Bacillota</taxon>
        <taxon>Bacilli</taxon>
        <taxon>Bacillales</taxon>
        <taxon>Bacillaceae</taxon>
        <taxon>Falsibacillus</taxon>
    </lineage>
</organism>
<dbReference type="AlphaFoldDB" id="A0A370G7K2"/>
<reference evidence="2 3" key="1">
    <citation type="submission" date="2018-07" db="EMBL/GenBank/DDBJ databases">
        <title>Genomic Encyclopedia of Type Strains, Phase IV (KMG-IV): sequencing the most valuable type-strain genomes for metagenomic binning, comparative biology and taxonomic classification.</title>
        <authorList>
            <person name="Goeker M."/>
        </authorList>
    </citation>
    <scope>NUCLEOTIDE SEQUENCE [LARGE SCALE GENOMIC DNA]</scope>
    <source>
        <strain evidence="2 3">DSM 25281</strain>
    </source>
</reference>
<evidence type="ECO:0000313" key="3">
    <source>
        <dbReference type="Proteomes" id="UP000255326"/>
    </source>
</evidence>
<dbReference type="OrthoDB" id="9813172at2"/>
<protein>
    <submittedName>
        <fullName evidence="2">Putative integral membrane protein (TIGR02206 family)</fullName>
    </submittedName>
</protein>
<feature type="transmembrane region" description="Helical" evidence="1">
    <location>
        <begin position="159"/>
        <end position="179"/>
    </location>
</feature>
<comment type="caution">
    <text evidence="2">The sequence shown here is derived from an EMBL/GenBank/DDBJ whole genome shotgun (WGS) entry which is preliminary data.</text>
</comment>
<name>A0A370G7K2_9BACI</name>
<evidence type="ECO:0000256" key="1">
    <source>
        <dbReference type="SAM" id="Phobius"/>
    </source>
</evidence>
<dbReference type="InterPro" id="IPR011737">
    <property type="entry name" value="CHP02206_TP0381"/>
</dbReference>
<keyword evidence="1" id="KW-1133">Transmembrane helix</keyword>
<feature type="transmembrane region" description="Helical" evidence="1">
    <location>
        <begin position="205"/>
        <end position="228"/>
    </location>
</feature>
<sequence length="238" mass="27996">MFSPSEMMTFELFSGPHIMVFLVFLAISFFLIYFRGSLRPHRSAIKWTLFCLLVICEVSGQIWNMATDQWDVSSLPLQMCSFSAFISIYLFFKRSLRAFSLLYFIGFLPPILSMVTPELFYQFPHFSFLRYFLFHSAIPWAVLYFVVYEGYRLPKKSIWTGFLLANLIAVPIFLLNIWLDTNFFYLASPTEAETILSFFGSGVMYYINLEVAAIFVFLISYLPMWALLKRERRVRERG</sequence>
<proteinExistence type="predicted"/>
<dbReference type="EMBL" id="QQAY01000015">
    <property type="protein sequence ID" value="RDI39190.1"/>
    <property type="molecule type" value="Genomic_DNA"/>
</dbReference>
<feature type="transmembrane region" description="Helical" evidence="1">
    <location>
        <begin position="128"/>
        <end position="147"/>
    </location>
</feature>